<comment type="caution">
    <text evidence="3">The sequence shown here is derived from an EMBL/GenBank/DDBJ whole genome shotgun (WGS) entry which is preliminary data.</text>
</comment>
<name>A0A5B0G985_9BURK</name>
<evidence type="ECO:0000313" key="4">
    <source>
        <dbReference type="Proteomes" id="UP000325273"/>
    </source>
</evidence>
<protein>
    <recommendedName>
        <fullName evidence="5">Pentapeptide MXKDX repeat protein</fullName>
    </recommendedName>
</protein>
<feature type="compositionally biased region" description="Gly residues" evidence="1">
    <location>
        <begin position="27"/>
        <end position="44"/>
    </location>
</feature>
<evidence type="ECO:0000313" key="3">
    <source>
        <dbReference type="EMBL" id="KAA0998580.1"/>
    </source>
</evidence>
<accession>A0A5B0G985</accession>
<dbReference type="AlphaFoldDB" id="A0A5B0G985"/>
<evidence type="ECO:0000256" key="1">
    <source>
        <dbReference type="SAM" id="MobiDB-lite"/>
    </source>
</evidence>
<reference evidence="3 4" key="1">
    <citation type="submission" date="2019-08" db="EMBL/GenBank/DDBJ databases">
        <title>Paraburkholderia sp. DCY113.</title>
        <authorList>
            <person name="Kang J."/>
        </authorList>
    </citation>
    <scope>NUCLEOTIDE SEQUENCE [LARGE SCALE GENOMIC DNA]</scope>
    <source>
        <strain evidence="3 4">DCY113</strain>
    </source>
</reference>
<organism evidence="3 4">
    <name type="scientific">Paraburkholderia panacisoli</name>
    <dbReference type="NCBI Taxonomy" id="2603818"/>
    <lineage>
        <taxon>Bacteria</taxon>
        <taxon>Pseudomonadati</taxon>
        <taxon>Pseudomonadota</taxon>
        <taxon>Betaproteobacteria</taxon>
        <taxon>Burkholderiales</taxon>
        <taxon>Burkholderiaceae</taxon>
        <taxon>Paraburkholderia</taxon>
    </lineage>
</organism>
<evidence type="ECO:0008006" key="5">
    <source>
        <dbReference type="Google" id="ProtNLM"/>
    </source>
</evidence>
<dbReference type="RefSeq" id="WP_149675879.1">
    <property type="nucleotide sequence ID" value="NZ_VTUZ01000056.1"/>
</dbReference>
<proteinExistence type="predicted"/>
<feature type="chain" id="PRO_5023128846" description="Pentapeptide MXKDX repeat protein" evidence="2">
    <location>
        <begin position="24"/>
        <end position="100"/>
    </location>
</feature>
<feature type="region of interest" description="Disordered" evidence="1">
    <location>
        <begin position="25"/>
        <end position="100"/>
    </location>
</feature>
<evidence type="ECO:0000256" key="2">
    <source>
        <dbReference type="SAM" id="SignalP"/>
    </source>
</evidence>
<dbReference type="EMBL" id="VTUZ01000056">
    <property type="protein sequence ID" value="KAA0998580.1"/>
    <property type="molecule type" value="Genomic_DNA"/>
</dbReference>
<keyword evidence="4" id="KW-1185">Reference proteome</keyword>
<gene>
    <name evidence="3" type="ORF">FVF58_44090</name>
</gene>
<sequence>MRVATKGLLLSAFILSLSGAAYAQGAGTSGGGGGGGAGQGGTGMGTPNASGTTESPSGASGANTMGKSGDMSQKQMNPKMQKKGGMDAPASEGAGMKKTY</sequence>
<feature type="compositionally biased region" description="Polar residues" evidence="1">
    <location>
        <begin position="47"/>
        <end position="78"/>
    </location>
</feature>
<feature type="signal peptide" evidence="2">
    <location>
        <begin position="1"/>
        <end position="23"/>
    </location>
</feature>
<dbReference type="Proteomes" id="UP000325273">
    <property type="component" value="Unassembled WGS sequence"/>
</dbReference>
<keyword evidence="2" id="KW-0732">Signal</keyword>